<keyword evidence="11" id="KW-1185">Reference proteome</keyword>
<evidence type="ECO:0000259" key="10">
    <source>
        <dbReference type="PROSITE" id="PS50067"/>
    </source>
</evidence>
<keyword evidence="6" id="KW-0206">Cytoskeleton</keyword>
<evidence type="ECO:0000256" key="7">
    <source>
        <dbReference type="PROSITE-ProRule" id="PRU00283"/>
    </source>
</evidence>
<dbReference type="PROSITE" id="PS50067">
    <property type="entry name" value="KINESIN_MOTOR_2"/>
    <property type="match status" value="1"/>
</dbReference>
<dbReference type="InterPro" id="IPR027640">
    <property type="entry name" value="Kinesin-like_fam"/>
</dbReference>
<dbReference type="Gene3D" id="1.20.5.340">
    <property type="match status" value="1"/>
</dbReference>
<evidence type="ECO:0000256" key="3">
    <source>
        <dbReference type="ARBA" id="ARBA00022741"/>
    </source>
</evidence>
<dbReference type="AlphaFoldDB" id="A0A5S6Q6U0"/>
<reference evidence="12" key="1">
    <citation type="submission" date="2019-12" db="UniProtKB">
        <authorList>
            <consortium name="WormBaseParasite"/>
        </authorList>
    </citation>
    <scope>IDENTIFICATION</scope>
</reference>
<organism evidence="11 12">
    <name type="scientific">Trichuris muris</name>
    <name type="common">Mouse whipworm</name>
    <dbReference type="NCBI Taxonomy" id="70415"/>
    <lineage>
        <taxon>Eukaryota</taxon>
        <taxon>Metazoa</taxon>
        <taxon>Ecdysozoa</taxon>
        <taxon>Nematoda</taxon>
        <taxon>Enoplea</taxon>
        <taxon>Dorylaimia</taxon>
        <taxon>Trichinellida</taxon>
        <taxon>Trichuridae</taxon>
        <taxon>Trichuris</taxon>
    </lineage>
</organism>
<name>A0A5S6Q6U0_TRIMR</name>
<keyword evidence="2" id="KW-0493">Microtubule</keyword>
<comment type="subcellular location">
    <subcellularLocation>
        <location evidence="1">Cytoplasm</location>
        <location evidence="1">Cytoskeleton</location>
    </subcellularLocation>
</comment>
<comment type="similarity">
    <text evidence="7">Belongs to the TRAFAC class myosin-kinesin ATPase superfamily. Kinesin family.</text>
</comment>
<feature type="region of interest" description="Disordered" evidence="9">
    <location>
        <begin position="1"/>
        <end position="64"/>
    </location>
</feature>
<feature type="coiled-coil region" evidence="8">
    <location>
        <begin position="290"/>
        <end position="317"/>
    </location>
</feature>
<dbReference type="CDD" id="cd01366">
    <property type="entry name" value="KISc_C_terminal"/>
    <property type="match status" value="1"/>
</dbReference>
<dbReference type="PRINTS" id="PR00380">
    <property type="entry name" value="KINESINHEAVY"/>
</dbReference>
<dbReference type="Pfam" id="PF00225">
    <property type="entry name" value="Kinesin"/>
    <property type="match status" value="1"/>
</dbReference>
<evidence type="ECO:0000256" key="6">
    <source>
        <dbReference type="ARBA" id="ARBA00023212"/>
    </source>
</evidence>
<keyword evidence="8" id="KW-0175">Coiled coil</keyword>
<dbReference type="InterPro" id="IPR027417">
    <property type="entry name" value="P-loop_NTPase"/>
</dbReference>
<evidence type="ECO:0000313" key="11">
    <source>
        <dbReference type="Proteomes" id="UP000046395"/>
    </source>
</evidence>
<dbReference type="WBParaSite" id="TMUE_1000003016.1">
    <property type="protein sequence ID" value="TMUE_1000003016.1"/>
    <property type="gene ID" value="WBGene00298582"/>
</dbReference>
<keyword evidence="4 7" id="KW-0067">ATP-binding</keyword>
<dbReference type="GO" id="GO:0007018">
    <property type="term" value="P:microtubule-based movement"/>
    <property type="evidence" value="ECO:0007669"/>
    <property type="project" value="InterPro"/>
</dbReference>
<dbReference type="SMART" id="SM00129">
    <property type="entry name" value="KISc"/>
    <property type="match status" value="1"/>
</dbReference>
<evidence type="ECO:0000256" key="2">
    <source>
        <dbReference type="ARBA" id="ARBA00022701"/>
    </source>
</evidence>
<evidence type="ECO:0000256" key="8">
    <source>
        <dbReference type="SAM" id="Coils"/>
    </source>
</evidence>
<dbReference type="Gene3D" id="3.40.850.10">
    <property type="entry name" value="Kinesin motor domain"/>
    <property type="match status" value="1"/>
</dbReference>
<evidence type="ECO:0000256" key="1">
    <source>
        <dbReference type="ARBA" id="ARBA00004245"/>
    </source>
</evidence>
<accession>A0A5S6Q6U0</accession>
<feature type="coiled-coil region" evidence="8">
    <location>
        <begin position="157"/>
        <end position="254"/>
    </location>
</feature>
<dbReference type="PANTHER" id="PTHR47972">
    <property type="entry name" value="KINESIN-LIKE PROTEIN KLP-3"/>
    <property type="match status" value="1"/>
</dbReference>
<evidence type="ECO:0000256" key="9">
    <source>
        <dbReference type="SAM" id="MobiDB-lite"/>
    </source>
</evidence>
<feature type="binding site" evidence="7">
    <location>
        <begin position="442"/>
        <end position="449"/>
    </location>
    <ligand>
        <name>ATP</name>
        <dbReference type="ChEBI" id="CHEBI:30616"/>
    </ligand>
</feature>
<dbReference type="PANTHER" id="PTHR47972:SF45">
    <property type="entry name" value="PROTEIN CLARET SEGREGATIONAL"/>
    <property type="match status" value="1"/>
</dbReference>
<dbReference type="GO" id="GO:0003777">
    <property type="term" value="F:microtubule motor activity"/>
    <property type="evidence" value="ECO:0007669"/>
    <property type="project" value="InterPro"/>
</dbReference>
<keyword evidence="6" id="KW-0963">Cytoplasm</keyword>
<dbReference type="SUPFAM" id="SSF57997">
    <property type="entry name" value="Tropomyosin"/>
    <property type="match status" value="1"/>
</dbReference>
<dbReference type="STRING" id="70415.A0A5S6Q6U0"/>
<keyword evidence="3 7" id="KW-0547">Nucleotide-binding</keyword>
<dbReference type="InterPro" id="IPR001752">
    <property type="entry name" value="Kinesin_motor_dom"/>
</dbReference>
<keyword evidence="5 7" id="KW-0505">Motor protein</keyword>
<evidence type="ECO:0000256" key="4">
    <source>
        <dbReference type="ARBA" id="ARBA00022840"/>
    </source>
</evidence>
<evidence type="ECO:0000313" key="12">
    <source>
        <dbReference type="WBParaSite" id="TMUE_1000003016.1"/>
    </source>
</evidence>
<dbReference type="GO" id="GO:0005524">
    <property type="term" value="F:ATP binding"/>
    <property type="evidence" value="ECO:0007669"/>
    <property type="project" value="UniProtKB-UniRule"/>
</dbReference>
<dbReference type="GO" id="GO:0005874">
    <property type="term" value="C:microtubule"/>
    <property type="evidence" value="ECO:0007669"/>
    <property type="project" value="UniProtKB-KW"/>
</dbReference>
<dbReference type="GO" id="GO:0008017">
    <property type="term" value="F:microtubule binding"/>
    <property type="evidence" value="ECO:0007669"/>
    <property type="project" value="InterPro"/>
</dbReference>
<proteinExistence type="inferred from homology"/>
<feature type="domain" description="Kinesin motor" evidence="10">
    <location>
        <begin position="338"/>
        <end position="694"/>
    </location>
</feature>
<protein>
    <submittedName>
        <fullName evidence="12">Kinesin motor domain-containing protein</fullName>
    </submittedName>
</protein>
<evidence type="ECO:0000256" key="5">
    <source>
        <dbReference type="ARBA" id="ARBA00023175"/>
    </source>
</evidence>
<dbReference type="SUPFAM" id="SSF52540">
    <property type="entry name" value="P-loop containing nucleoside triphosphate hydrolases"/>
    <property type="match status" value="1"/>
</dbReference>
<sequence length="704" mass="78045">MSGIPQPKVYKRMRQVTLDESGSSPTKVAKLEEPPVRAGASNEIKPVVSEPIPRKNAGQPIPSVRPSQAVGIPVCATAKGQLGVNPGPGPTLAKGLLHKGRENYSSARGTLGSRMRTSMRCRQDSRGRGFLQRVAKESDPLPSKATDRLMLAEGAEVEELKAHLQKCQSELSEAQSQVGALNGRLDEGKSQITQLELRLEEETKKNDDLTSRLAELRNDFTTLQTDKELVDCKNARLQSELENCRLQCTELEAKFVDACRKFEEGETLRRQLHNSVMELKTDKELVDCKNARLQSELENCRSQCTELQAKLVDACRKFEEGETLRRQLHNSVMELKGNIRVFCRMRPLLRGEIGAADANGVPDFVTFSDVDSRQIELLRPASTLSSSELLNSTVMPKGKQKFIFTFDCVFPPSCTQVAVFQEIEALVQSALDGYNVCIFAYGQTGSGKTYTMEGSSDDKDCPGMIVLAVRKIFERAADLRQFGWQYEMSVSFLEIYNESLHDLLTEKSRGEAAPSLEIKLVPSQVPRQQHEVTVPGLTTVAVTSVDEVVKLIGTAGRNRAVAATRCNDRSSRSHSVFSMHVKSRQESTGLHFSNYLNFIDLAGSERLKESGSEGLRLKETICINKSLTCLGQVFTALSKKDKHVPYRNSKLTYLLQNCLGGDCKTLMFVNLSPKEDNFGETICSLHFASTVNRCNIGVATRRTC</sequence>
<dbReference type="Proteomes" id="UP000046395">
    <property type="component" value="Unassembled WGS sequence"/>
</dbReference>
<dbReference type="InterPro" id="IPR036961">
    <property type="entry name" value="Kinesin_motor_dom_sf"/>
</dbReference>